<sequence>MNNKLALIVGVGYRNGVGGALCASLLQSGVNVIAVGRSQEKLDSLSQDLAQLDCKGKFFTLVSDVSNEEKIEEIFEAVDDKDMLCDLLVYNAAEPNIPKNFLEMKPEYLRKMWHTNWLTAALVSQQAISRMLPNNRGTLIYTGATASTRGNAGYSAFASSKSGLRTLSQSLAKEFGPKGIHVVHTIIDGIINGTRLAEYGDGIGQKLLNERGLDGSLSTDAIASAYLYLYNQEMSTWTHELDLRPFSEKF</sequence>
<evidence type="ECO:0000313" key="2">
    <source>
        <dbReference type="Proteomes" id="UP000262073"/>
    </source>
</evidence>
<dbReference type="KEGG" id="salm:D0Y50_04015"/>
<organism evidence="1 2">
    <name type="scientific">Salinimonas sediminis</name>
    <dbReference type="NCBI Taxonomy" id="2303538"/>
    <lineage>
        <taxon>Bacteria</taxon>
        <taxon>Pseudomonadati</taxon>
        <taxon>Pseudomonadota</taxon>
        <taxon>Gammaproteobacteria</taxon>
        <taxon>Alteromonadales</taxon>
        <taxon>Alteromonadaceae</taxon>
        <taxon>Alteromonas/Salinimonas group</taxon>
        <taxon>Salinimonas</taxon>
    </lineage>
</organism>
<protein>
    <submittedName>
        <fullName evidence="1">SDR family NAD(P)-dependent oxidoreductase</fullName>
    </submittedName>
</protein>
<dbReference type="Pfam" id="PF00106">
    <property type="entry name" value="adh_short"/>
    <property type="match status" value="1"/>
</dbReference>
<reference evidence="1 2" key="1">
    <citation type="submission" date="2018-08" db="EMBL/GenBank/DDBJ databases">
        <title>Salinimonas sediminis sp. nov., a piezophilic bacterium isolated from a deep-sea sediment sample from the New Britain Trench.</title>
        <authorList>
            <person name="Cao J."/>
        </authorList>
    </citation>
    <scope>NUCLEOTIDE SEQUENCE [LARGE SCALE GENOMIC DNA]</scope>
    <source>
        <strain evidence="1 2">N102</strain>
    </source>
</reference>
<evidence type="ECO:0000313" key="1">
    <source>
        <dbReference type="EMBL" id="AXR05612.1"/>
    </source>
</evidence>
<dbReference type="SUPFAM" id="SSF51735">
    <property type="entry name" value="NAD(P)-binding Rossmann-fold domains"/>
    <property type="match status" value="1"/>
</dbReference>
<name>A0A346NJA5_9ALTE</name>
<dbReference type="Proteomes" id="UP000262073">
    <property type="component" value="Chromosome"/>
</dbReference>
<dbReference type="AlphaFoldDB" id="A0A346NJA5"/>
<dbReference type="EMBL" id="CP031769">
    <property type="protein sequence ID" value="AXR05612.1"/>
    <property type="molecule type" value="Genomic_DNA"/>
</dbReference>
<dbReference type="PRINTS" id="PR00081">
    <property type="entry name" value="GDHRDH"/>
</dbReference>
<dbReference type="PANTHER" id="PTHR43431">
    <property type="entry name" value="OXIDOREDUCTASE, SHORT CHAIN DEHYDROGENASE/REDUCTASE FAMILY (AFU_ORTHOLOGUE AFUA_5G14000)"/>
    <property type="match status" value="1"/>
</dbReference>
<dbReference type="PANTHER" id="PTHR43431:SF7">
    <property type="entry name" value="OXIDOREDUCTASE, SHORT CHAIN DEHYDROGENASE_REDUCTASE FAMILY (AFU_ORTHOLOGUE AFUA_5G14000)"/>
    <property type="match status" value="1"/>
</dbReference>
<dbReference type="Gene3D" id="3.40.50.720">
    <property type="entry name" value="NAD(P)-binding Rossmann-like Domain"/>
    <property type="match status" value="1"/>
</dbReference>
<dbReference type="InterPro" id="IPR002347">
    <property type="entry name" value="SDR_fam"/>
</dbReference>
<dbReference type="InterPro" id="IPR036291">
    <property type="entry name" value="NAD(P)-bd_dom_sf"/>
</dbReference>
<proteinExistence type="predicted"/>
<dbReference type="OrthoDB" id="5513072at2"/>
<dbReference type="RefSeq" id="WP_108567967.1">
    <property type="nucleotide sequence ID" value="NZ_CP031769.1"/>
</dbReference>
<keyword evidence="2" id="KW-1185">Reference proteome</keyword>
<accession>A0A346NJA5</accession>
<gene>
    <name evidence="1" type="ORF">D0Y50_04015</name>
</gene>